<feature type="domain" description="NmrA-like" evidence="4">
    <location>
        <begin position="9"/>
        <end position="91"/>
    </location>
</feature>
<keyword evidence="2" id="KW-0521">NADP</keyword>
<dbReference type="Gene3D" id="3.90.25.10">
    <property type="entry name" value="UDP-galactose 4-epimerase, domain 1"/>
    <property type="match status" value="1"/>
</dbReference>
<sequence length="260" mass="29690">MIQFIRAVIVTANQNDIASLEKAMEGADAMFLTTHYWEDKNKEKEIVRGLNSIDAAVHKGLTHIVYNGSENVKKSIGRECGHLDSKAAIEECELHYHSVAILPFSPASTLPMEDKPLDMISVADVGECVMNIFCRPRFYSRKIISLAGDRLTMEEIAHVFSKYVINKKFICPKIRIKDYEKFDFPGAHELAAMFEFYKNGQITRDIKMAKRLNSNLQSFDKWMDYEAETIENAIKEGDKELEITKNTLAVTKETKVNKKK</sequence>
<dbReference type="PANTHER" id="PTHR42748">
    <property type="entry name" value="NITROGEN METABOLITE REPRESSION PROTEIN NMRA FAMILY MEMBER"/>
    <property type="match status" value="1"/>
</dbReference>
<feature type="domain" description="NmrA-like" evidence="4">
    <location>
        <begin position="109"/>
        <end position="211"/>
    </location>
</feature>
<comment type="similarity">
    <text evidence="1">Belongs to the NmrA-type oxidoreductase family.</text>
</comment>
<name>A0ABY7F5F5_MYAAR</name>
<keyword evidence="6" id="KW-1185">Reference proteome</keyword>
<dbReference type="InterPro" id="IPR051164">
    <property type="entry name" value="NmrA-like_oxidored"/>
</dbReference>
<evidence type="ECO:0000256" key="1">
    <source>
        <dbReference type="ARBA" id="ARBA00006328"/>
    </source>
</evidence>
<dbReference type="InterPro" id="IPR036291">
    <property type="entry name" value="NAD(P)-bd_dom_sf"/>
</dbReference>
<dbReference type="EMBL" id="CP111021">
    <property type="protein sequence ID" value="WAR17385.1"/>
    <property type="molecule type" value="Genomic_DNA"/>
</dbReference>
<evidence type="ECO:0000256" key="2">
    <source>
        <dbReference type="ARBA" id="ARBA00022857"/>
    </source>
</evidence>
<evidence type="ECO:0000313" key="5">
    <source>
        <dbReference type="EMBL" id="WAR17385.1"/>
    </source>
</evidence>
<evidence type="ECO:0000256" key="3">
    <source>
        <dbReference type="ARBA" id="ARBA00040296"/>
    </source>
</evidence>
<dbReference type="Pfam" id="PF05368">
    <property type="entry name" value="NmrA"/>
    <property type="match status" value="2"/>
</dbReference>
<dbReference type="Proteomes" id="UP001164746">
    <property type="component" value="Chromosome 10"/>
</dbReference>
<dbReference type="SUPFAM" id="SSF51735">
    <property type="entry name" value="NAD(P)-binding Rossmann-fold domains"/>
    <property type="match status" value="1"/>
</dbReference>
<dbReference type="InterPro" id="IPR008030">
    <property type="entry name" value="NmrA-like"/>
</dbReference>
<reference evidence="5" key="1">
    <citation type="submission" date="2022-11" db="EMBL/GenBank/DDBJ databases">
        <title>Centuries of genome instability and evolution in soft-shell clam transmissible cancer (bioRxiv).</title>
        <authorList>
            <person name="Hart S.F.M."/>
            <person name="Yonemitsu M.A."/>
            <person name="Giersch R.M."/>
            <person name="Beal B.F."/>
            <person name="Arriagada G."/>
            <person name="Davis B.W."/>
            <person name="Ostrander E.A."/>
            <person name="Goff S.P."/>
            <person name="Metzger M.J."/>
        </authorList>
    </citation>
    <scope>NUCLEOTIDE SEQUENCE</scope>
    <source>
        <strain evidence="5">MELC-2E11</strain>
        <tissue evidence="5">Siphon/mantle</tissue>
    </source>
</reference>
<organism evidence="5 6">
    <name type="scientific">Mya arenaria</name>
    <name type="common">Soft-shell clam</name>
    <dbReference type="NCBI Taxonomy" id="6604"/>
    <lineage>
        <taxon>Eukaryota</taxon>
        <taxon>Metazoa</taxon>
        <taxon>Spiralia</taxon>
        <taxon>Lophotrochozoa</taxon>
        <taxon>Mollusca</taxon>
        <taxon>Bivalvia</taxon>
        <taxon>Autobranchia</taxon>
        <taxon>Heteroconchia</taxon>
        <taxon>Euheterodonta</taxon>
        <taxon>Imparidentia</taxon>
        <taxon>Neoheterodontei</taxon>
        <taxon>Myida</taxon>
        <taxon>Myoidea</taxon>
        <taxon>Myidae</taxon>
        <taxon>Mya</taxon>
    </lineage>
</organism>
<evidence type="ECO:0000259" key="4">
    <source>
        <dbReference type="Pfam" id="PF05368"/>
    </source>
</evidence>
<evidence type="ECO:0000313" key="6">
    <source>
        <dbReference type="Proteomes" id="UP001164746"/>
    </source>
</evidence>
<dbReference type="PANTHER" id="PTHR42748:SF7">
    <property type="entry name" value="NMRA LIKE REDOX SENSOR 1-RELATED"/>
    <property type="match status" value="1"/>
</dbReference>
<proteinExistence type="inferred from homology"/>
<protein>
    <recommendedName>
        <fullName evidence="3">NmrA-like family domain-containing protein 1</fullName>
    </recommendedName>
</protein>
<accession>A0ABY7F5F5</accession>
<dbReference type="Gene3D" id="3.40.50.720">
    <property type="entry name" value="NAD(P)-binding Rossmann-like Domain"/>
    <property type="match status" value="1"/>
</dbReference>
<gene>
    <name evidence="5" type="ORF">MAR_031979</name>
</gene>